<proteinExistence type="predicted"/>
<evidence type="ECO:0000256" key="2">
    <source>
        <dbReference type="PROSITE-ProRule" id="PRU00266"/>
    </source>
</evidence>
<sequence length="374" mass="43023">MNNLIINLRKKYKMTEVELNPVGVLQEYCQKNKLSLPKYTVVSRTGPPHDNIFTMRVNWDSFHEDGKANTKQSAKFNAAEKMIYLMKKNNHKITYGDSTVHNSIAPIYKSKKISNVIESQSETKSSTDLLTNPIGKLQEICVKYKMILPVYEEGNADADNNFTVRCIMKNIVEEATASSKKKAKQNSAQQMKQRLIDLKLIHDDRLDTSFTSQVINNPIDFEILKLEKLNLLETNKQPAMTEKAKNLFPNLKKNVGITVKDREDLSIANFHSIFKNSLDSTRRYKFHLYYRSLKFDELKCTPEHLESILEDISEILDIKITKSNMKTKSNNKFIVCYTFNTTPTFNEIGVGENYNEAHISALIQTIKTIHILLL</sequence>
<dbReference type="PANTHER" id="PTHR46205">
    <property type="entry name" value="LOQUACIOUS, ISOFORM B"/>
    <property type="match status" value="1"/>
</dbReference>
<dbReference type="GO" id="GO:0070578">
    <property type="term" value="C:RISC-loading complex"/>
    <property type="evidence" value="ECO:0007669"/>
    <property type="project" value="TreeGrafter"/>
</dbReference>
<evidence type="ECO:0000313" key="4">
    <source>
        <dbReference type="EMBL" id="KAK0163245.1"/>
    </source>
</evidence>
<dbReference type="GO" id="GO:0005737">
    <property type="term" value="C:cytoplasm"/>
    <property type="evidence" value="ECO:0007669"/>
    <property type="project" value="TreeGrafter"/>
</dbReference>
<comment type="caution">
    <text evidence="4">The sequence shown here is derived from an EMBL/GenBank/DDBJ whole genome shotgun (WGS) entry which is preliminary data.</text>
</comment>
<gene>
    <name evidence="4" type="ORF">PV327_006950</name>
</gene>
<dbReference type="GO" id="GO:0035197">
    <property type="term" value="F:siRNA binding"/>
    <property type="evidence" value="ECO:0007669"/>
    <property type="project" value="TreeGrafter"/>
</dbReference>
<dbReference type="GO" id="GO:0005634">
    <property type="term" value="C:nucleus"/>
    <property type="evidence" value="ECO:0007669"/>
    <property type="project" value="TreeGrafter"/>
</dbReference>
<dbReference type="PANTHER" id="PTHR46205:SF3">
    <property type="entry name" value="LOQUACIOUS, ISOFORM B"/>
    <property type="match status" value="1"/>
</dbReference>
<dbReference type="SUPFAM" id="SSF54768">
    <property type="entry name" value="dsRNA-binding domain-like"/>
    <property type="match status" value="2"/>
</dbReference>
<dbReference type="EMBL" id="JAQQBR010001833">
    <property type="protein sequence ID" value="KAK0163245.1"/>
    <property type="molecule type" value="Genomic_DNA"/>
</dbReference>
<dbReference type="GO" id="GO:0030422">
    <property type="term" value="P:siRNA processing"/>
    <property type="evidence" value="ECO:0007669"/>
    <property type="project" value="TreeGrafter"/>
</dbReference>
<accession>A0AA39F5B6</accession>
<dbReference type="Gene3D" id="3.30.160.20">
    <property type="match status" value="2"/>
</dbReference>
<dbReference type="GO" id="GO:0070920">
    <property type="term" value="P:regulation of regulatory ncRNA processing"/>
    <property type="evidence" value="ECO:0007669"/>
    <property type="project" value="TreeGrafter"/>
</dbReference>
<keyword evidence="5" id="KW-1185">Reference proteome</keyword>
<reference evidence="4" key="2">
    <citation type="submission" date="2023-03" db="EMBL/GenBank/DDBJ databases">
        <authorList>
            <person name="Inwood S.N."/>
            <person name="Skelly J.G."/>
            <person name="Guhlin J."/>
            <person name="Harrop T.W.R."/>
            <person name="Goldson S.G."/>
            <person name="Dearden P.K."/>
        </authorList>
    </citation>
    <scope>NUCLEOTIDE SEQUENCE</scope>
    <source>
        <strain evidence="4">Lincoln</strain>
        <tissue evidence="4">Whole body</tissue>
    </source>
</reference>
<feature type="domain" description="DRBM" evidence="3">
    <location>
        <begin position="132"/>
        <end position="197"/>
    </location>
</feature>
<name>A0AA39F5B6_MICHY</name>
<reference evidence="4" key="1">
    <citation type="journal article" date="2023" name="bioRxiv">
        <title>Scaffold-level genome assemblies of two parasitoid biocontrol wasps reveal the parthenogenesis mechanism and an associated novel virus.</title>
        <authorList>
            <person name="Inwood S."/>
            <person name="Skelly J."/>
            <person name="Guhlin J."/>
            <person name="Harrop T."/>
            <person name="Goldson S."/>
            <person name="Dearden P."/>
        </authorList>
    </citation>
    <scope>NUCLEOTIDE SEQUENCE</scope>
    <source>
        <strain evidence="4">Lincoln</strain>
        <tissue evidence="4">Whole body</tissue>
    </source>
</reference>
<dbReference type="AlphaFoldDB" id="A0AA39F5B6"/>
<dbReference type="InterPro" id="IPR014720">
    <property type="entry name" value="dsRBD_dom"/>
</dbReference>
<evidence type="ECO:0000313" key="5">
    <source>
        <dbReference type="Proteomes" id="UP001168972"/>
    </source>
</evidence>
<dbReference type="GO" id="GO:0003725">
    <property type="term" value="F:double-stranded RNA binding"/>
    <property type="evidence" value="ECO:0007669"/>
    <property type="project" value="TreeGrafter"/>
</dbReference>
<organism evidence="4 5">
    <name type="scientific">Microctonus hyperodae</name>
    <name type="common">Parasitoid wasp</name>
    <dbReference type="NCBI Taxonomy" id="165561"/>
    <lineage>
        <taxon>Eukaryota</taxon>
        <taxon>Metazoa</taxon>
        <taxon>Ecdysozoa</taxon>
        <taxon>Arthropoda</taxon>
        <taxon>Hexapoda</taxon>
        <taxon>Insecta</taxon>
        <taxon>Pterygota</taxon>
        <taxon>Neoptera</taxon>
        <taxon>Endopterygota</taxon>
        <taxon>Hymenoptera</taxon>
        <taxon>Apocrita</taxon>
        <taxon>Ichneumonoidea</taxon>
        <taxon>Braconidae</taxon>
        <taxon>Euphorinae</taxon>
        <taxon>Microctonus</taxon>
    </lineage>
</organism>
<dbReference type="SMART" id="SM00358">
    <property type="entry name" value="DSRM"/>
    <property type="match status" value="2"/>
</dbReference>
<protein>
    <recommendedName>
        <fullName evidence="3">DRBM domain-containing protein</fullName>
    </recommendedName>
</protein>
<dbReference type="Proteomes" id="UP001168972">
    <property type="component" value="Unassembled WGS sequence"/>
</dbReference>
<feature type="domain" description="DRBM" evidence="3">
    <location>
        <begin position="20"/>
        <end position="88"/>
    </location>
</feature>
<dbReference type="GO" id="GO:0016442">
    <property type="term" value="C:RISC complex"/>
    <property type="evidence" value="ECO:0007669"/>
    <property type="project" value="TreeGrafter"/>
</dbReference>
<dbReference type="PROSITE" id="PS50137">
    <property type="entry name" value="DS_RBD"/>
    <property type="match status" value="2"/>
</dbReference>
<dbReference type="Pfam" id="PF00035">
    <property type="entry name" value="dsrm"/>
    <property type="match status" value="2"/>
</dbReference>
<evidence type="ECO:0000256" key="1">
    <source>
        <dbReference type="ARBA" id="ARBA00022884"/>
    </source>
</evidence>
<keyword evidence="1 2" id="KW-0694">RNA-binding</keyword>
<evidence type="ECO:0000259" key="3">
    <source>
        <dbReference type="PROSITE" id="PS50137"/>
    </source>
</evidence>
<dbReference type="InterPro" id="IPR051247">
    <property type="entry name" value="RLC_Component"/>
</dbReference>